<dbReference type="PANTHER" id="PTHR43119">
    <property type="entry name" value="ABC TRANSPORT PROTEIN ATP-BINDING COMPONENT-RELATED"/>
    <property type="match status" value="1"/>
</dbReference>
<reference evidence="4" key="1">
    <citation type="submission" date="2015-04" db="EMBL/GenBank/DDBJ databases">
        <authorList>
            <person name="Syromyatnikov M.Y."/>
            <person name="Popov V.N."/>
        </authorList>
    </citation>
    <scope>NUCLEOTIDE SEQUENCE</scope>
    <source>
        <strain evidence="4">MO-1</strain>
    </source>
</reference>
<dbReference type="Pfam" id="PF00005">
    <property type="entry name" value="ABC_tran"/>
    <property type="match status" value="1"/>
</dbReference>
<keyword evidence="1" id="KW-0547">Nucleotide-binding</keyword>
<evidence type="ECO:0000259" key="3">
    <source>
        <dbReference type="PROSITE" id="PS50893"/>
    </source>
</evidence>
<dbReference type="PROSITE" id="PS50893">
    <property type="entry name" value="ABC_TRANSPORTER_2"/>
    <property type="match status" value="1"/>
</dbReference>
<dbReference type="InterPro" id="IPR017871">
    <property type="entry name" value="ABC_transporter-like_CS"/>
</dbReference>
<dbReference type="SUPFAM" id="SSF52540">
    <property type="entry name" value="P-loop containing nucleoside triphosphate hydrolases"/>
    <property type="match status" value="1"/>
</dbReference>
<organism evidence="4">
    <name type="scientific">Magnetococcus massalia (strain MO-1)</name>
    <dbReference type="NCBI Taxonomy" id="451514"/>
    <lineage>
        <taxon>Bacteria</taxon>
        <taxon>Pseudomonadati</taxon>
        <taxon>Pseudomonadota</taxon>
        <taxon>Magnetococcia</taxon>
        <taxon>Magnetococcales</taxon>
        <taxon>Magnetococcaceae</taxon>
        <taxon>Magnetococcus</taxon>
    </lineage>
</organism>
<sequence length="207" mass="22939">MPPNPALQGLNVQNYRLPDGQSMDIELDVGQTLVIMGPSGCGKSMLLRTLADLDPHTATVNWRGMDQASLPAPQWRQQVAYLPAESVWWYDTVGEHFPPSAELLQLLQQLELPADCLDWSIHRISSGEKQRMAIARLLQRKPDLLLLDEPTANLDATRTQLVERVLLAFAAKHGSTLIWVTHDEAQAQRVAHRTLHFPATQAAGAAS</sequence>
<proteinExistence type="predicted"/>
<dbReference type="Gene3D" id="3.40.50.300">
    <property type="entry name" value="P-loop containing nucleotide triphosphate hydrolases"/>
    <property type="match status" value="1"/>
</dbReference>
<evidence type="ECO:0000313" key="4">
    <source>
        <dbReference type="EMBL" id="CRH05344.1"/>
    </source>
</evidence>
<dbReference type="GO" id="GO:0005524">
    <property type="term" value="F:ATP binding"/>
    <property type="evidence" value="ECO:0007669"/>
    <property type="project" value="UniProtKB-KW"/>
</dbReference>
<dbReference type="GO" id="GO:0016887">
    <property type="term" value="F:ATP hydrolysis activity"/>
    <property type="evidence" value="ECO:0007669"/>
    <property type="project" value="InterPro"/>
</dbReference>
<dbReference type="EMBL" id="LO017727">
    <property type="protein sequence ID" value="CRH05344.1"/>
    <property type="molecule type" value="Genomic_DNA"/>
</dbReference>
<dbReference type="InterPro" id="IPR003439">
    <property type="entry name" value="ABC_transporter-like_ATP-bd"/>
</dbReference>
<name>A0A1S7LGW1_MAGMO</name>
<dbReference type="PANTHER" id="PTHR43119:SF1">
    <property type="entry name" value="ABC TRANSPORTER DOMAIN-CONTAINING PROTEIN"/>
    <property type="match status" value="1"/>
</dbReference>
<dbReference type="CDD" id="cd00267">
    <property type="entry name" value="ABC_ATPase"/>
    <property type="match status" value="1"/>
</dbReference>
<protein>
    <submittedName>
        <fullName evidence="4">Putative transporter subunit: ATP-binding component of ABC superfamily</fullName>
    </submittedName>
</protein>
<accession>A0A1S7LGW1</accession>
<dbReference type="InterPro" id="IPR027417">
    <property type="entry name" value="P-loop_NTPase"/>
</dbReference>
<dbReference type="AlphaFoldDB" id="A0A1S7LGW1"/>
<dbReference type="SMART" id="SM00382">
    <property type="entry name" value="AAA"/>
    <property type="match status" value="1"/>
</dbReference>
<evidence type="ECO:0000256" key="2">
    <source>
        <dbReference type="ARBA" id="ARBA00022840"/>
    </source>
</evidence>
<keyword evidence="2 4" id="KW-0067">ATP-binding</keyword>
<dbReference type="PROSITE" id="PS00211">
    <property type="entry name" value="ABC_TRANSPORTER_1"/>
    <property type="match status" value="1"/>
</dbReference>
<evidence type="ECO:0000256" key="1">
    <source>
        <dbReference type="ARBA" id="ARBA00022741"/>
    </source>
</evidence>
<gene>
    <name evidence="4" type="ORF">MAGMO_1150</name>
</gene>
<dbReference type="InterPro" id="IPR003593">
    <property type="entry name" value="AAA+_ATPase"/>
</dbReference>
<feature type="domain" description="ABC transporter" evidence="3">
    <location>
        <begin position="5"/>
        <end position="206"/>
    </location>
</feature>